<dbReference type="EMBL" id="MBPK01000040">
    <property type="protein sequence ID" value="PKT80805.1"/>
    <property type="molecule type" value="Genomic_DNA"/>
</dbReference>
<reference evidence="2 3" key="1">
    <citation type="submission" date="2016-07" db="EMBL/GenBank/DDBJ databases">
        <title>Detection of Helicobacter winghamensis from caecal content of red fox (Vulpes vulpes).</title>
        <authorList>
            <person name="Zanoni R.G."/>
            <person name="Florio D."/>
            <person name="Caffara M."/>
            <person name="Renzi M."/>
            <person name="Parisi A."/>
            <person name="Pasquali F."/>
            <person name="Manfreda G."/>
        </authorList>
    </citation>
    <scope>NUCLEOTIDE SEQUENCE [LARGE SCALE GENOMIC DNA]</scope>
    <source>
        <strain evidence="2 3">295_13</strain>
    </source>
</reference>
<gene>
    <name evidence="2" type="ORF">BCM31_02245</name>
</gene>
<dbReference type="InterPro" id="IPR002696">
    <property type="entry name" value="Membr_insert_effic_factor_YidD"/>
</dbReference>
<dbReference type="PANTHER" id="PTHR33383">
    <property type="entry name" value="MEMBRANE PROTEIN INSERTION EFFICIENCY FACTOR-RELATED"/>
    <property type="match status" value="1"/>
</dbReference>
<accession>A0A2N3PIT4</accession>
<protein>
    <recommendedName>
        <fullName evidence="1">Putative membrane protein insertion efficiency factor</fullName>
    </recommendedName>
</protein>
<dbReference type="Pfam" id="PF01809">
    <property type="entry name" value="YidD"/>
    <property type="match status" value="1"/>
</dbReference>
<evidence type="ECO:0000313" key="2">
    <source>
        <dbReference type="EMBL" id="PKT80805.1"/>
    </source>
</evidence>
<dbReference type="PANTHER" id="PTHR33383:SF1">
    <property type="entry name" value="MEMBRANE PROTEIN INSERTION EFFICIENCY FACTOR-RELATED"/>
    <property type="match status" value="1"/>
</dbReference>
<comment type="function">
    <text evidence="1">Could be involved in insertion of integral membrane proteins into the membrane.</text>
</comment>
<evidence type="ECO:0000256" key="1">
    <source>
        <dbReference type="HAMAP-Rule" id="MF_00386"/>
    </source>
</evidence>
<comment type="similarity">
    <text evidence="1">Belongs to the UPF0161 family.</text>
</comment>
<sequence length="127" mass="14650">MIKTACLFAIKSYQRYLSPLLGTNCRYYPSCSEYAKQAYLFQNPFIATLKTLGRILSCNQLFRGGIAYPSASLSLQIYVFKPCLVRYWLIPNHTPSYAFYNIPSCTFLEIKSQTFQIIKNYPKASRV</sequence>
<proteinExistence type="inferred from homology"/>
<dbReference type="RefSeq" id="WP_006801734.1">
    <property type="nucleotide sequence ID" value="NZ_CABKOI010000021.1"/>
</dbReference>
<dbReference type="NCBIfam" id="TIGR00278">
    <property type="entry name" value="membrane protein insertion efficiency factor YidD"/>
    <property type="match status" value="1"/>
</dbReference>
<dbReference type="STRING" id="556267.HWAG_00042"/>
<organism evidence="2 3">
    <name type="scientific">Helicobacter winghamensis</name>
    <dbReference type="NCBI Taxonomy" id="157268"/>
    <lineage>
        <taxon>Bacteria</taxon>
        <taxon>Pseudomonadati</taxon>
        <taxon>Campylobacterota</taxon>
        <taxon>Epsilonproteobacteria</taxon>
        <taxon>Campylobacterales</taxon>
        <taxon>Helicobacteraceae</taxon>
        <taxon>Helicobacter</taxon>
    </lineage>
</organism>
<dbReference type="Proteomes" id="UP000233350">
    <property type="component" value="Unassembled WGS sequence"/>
</dbReference>
<dbReference type="GO" id="GO:0005886">
    <property type="term" value="C:plasma membrane"/>
    <property type="evidence" value="ECO:0007669"/>
    <property type="project" value="UniProtKB-SubCell"/>
</dbReference>
<name>A0A2N3PIT4_9HELI</name>
<dbReference type="SMART" id="SM01234">
    <property type="entry name" value="Haemolytic"/>
    <property type="match status" value="1"/>
</dbReference>
<dbReference type="HAMAP" id="MF_00386">
    <property type="entry name" value="UPF0161_YidD"/>
    <property type="match status" value="1"/>
</dbReference>
<evidence type="ECO:0000313" key="3">
    <source>
        <dbReference type="Proteomes" id="UP000233350"/>
    </source>
</evidence>
<dbReference type="GeneID" id="97289662"/>
<keyword evidence="1" id="KW-1003">Cell membrane</keyword>
<keyword evidence="3" id="KW-1185">Reference proteome</keyword>
<dbReference type="OrthoDB" id="9801753at2"/>
<comment type="subcellular location">
    <subcellularLocation>
        <location evidence="1">Cell membrane</location>
        <topology evidence="1">Peripheral membrane protein</topology>
        <orientation evidence="1">Cytoplasmic side</orientation>
    </subcellularLocation>
</comment>
<dbReference type="AlphaFoldDB" id="A0A2N3PIT4"/>
<keyword evidence="1" id="KW-0472">Membrane</keyword>
<comment type="caution">
    <text evidence="2">The sequence shown here is derived from an EMBL/GenBank/DDBJ whole genome shotgun (WGS) entry which is preliminary data.</text>
</comment>